<evidence type="ECO:0000256" key="2">
    <source>
        <dbReference type="PIRSR" id="PIRSR006232-1"/>
    </source>
</evidence>
<feature type="domain" description="Pirin C-terminal" evidence="5">
    <location>
        <begin position="179"/>
        <end position="277"/>
    </location>
</feature>
<protein>
    <submittedName>
        <fullName evidence="6">Pirin</fullName>
    </submittedName>
</protein>
<feature type="binding site" evidence="2">
    <location>
        <position position="104"/>
    </location>
    <ligand>
        <name>Fe cation</name>
        <dbReference type="ChEBI" id="CHEBI:24875"/>
    </ligand>
</feature>
<sequence length="292" mass="32729">MNDSDCVELIINPRIDDLGHFEVMRALPFKKKRMVGPFIFWDQMGPGSFSSGQGLDVRPHPHIGLSTVTYLFEGSMDHKDSLGNDVRIVPGDINLMTAGSGIVHSERTGMDIRQQPSKLSGIQSWLAQPKSQEDGKAAFEHTDAEKLPVINAHDVKGRVIFGEFEGIVSPLQTQWETIYVDLYLQQGAQIEFSRLIEERALYVLSGSIEIRGVRCDAHQMIVLRPGHSVSVKALEPVHLMLLGGATMDGPRFIYWNFVSSSKERLDQAKEDWRMGRFAKIPGDDKEFIPLPD</sequence>
<dbReference type="InterPro" id="IPR014710">
    <property type="entry name" value="RmlC-like_jellyroll"/>
</dbReference>
<organism evidence="6 7">
    <name type="scientific">Legionella shakespearei DSM 23087</name>
    <dbReference type="NCBI Taxonomy" id="1122169"/>
    <lineage>
        <taxon>Bacteria</taxon>
        <taxon>Pseudomonadati</taxon>
        <taxon>Pseudomonadota</taxon>
        <taxon>Gammaproteobacteria</taxon>
        <taxon>Legionellales</taxon>
        <taxon>Legionellaceae</taxon>
        <taxon>Legionella</taxon>
    </lineage>
</organism>
<comment type="cofactor">
    <cofactor evidence="2">
        <name>Fe cation</name>
        <dbReference type="ChEBI" id="CHEBI:24875"/>
    </cofactor>
    <text evidence="2">Binds 1 Fe cation per subunit.</text>
</comment>
<dbReference type="Pfam" id="PF05726">
    <property type="entry name" value="Pirin_C"/>
    <property type="match status" value="1"/>
</dbReference>
<evidence type="ECO:0000259" key="5">
    <source>
        <dbReference type="Pfam" id="PF05726"/>
    </source>
</evidence>
<dbReference type="eggNOG" id="COG1741">
    <property type="taxonomic scope" value="Bacteria"/>
</dbReference>
<name>A0A0W0YV56_9GAMM</name>
<evidence type="ECO:0000256" key="3">
    <source>
        <dbReference type="RuleBase" id="RU003457"/>
    </source>
</evidence>
<dbReference type="CDD" id="cd02909">
    <property type="entry name" value="cupin_pirin_N"/>
    <property type="match status" value="1"/>
</dbReference>
<keyword evidence="2" id="KW-0479">Metal-binding</keyword>
<keyword evidence="2" id="KW-0408">Iron</keyword>
<dbReference type="InterPro" id="IPR012093">
    <property type="entry name" value="Pirin"/>
</dbReference>
<dbReference type="InterPro" id="IPR008778">
    <property type="entry name" value="Pirin_C_dom"/>
</dbReference>
<feature type="domain" description="Pirin N-terminal" evidence="4">
    <location>
        <begin position="21"/>
        <end position="126"/>
    </location>
</feature>
<dbReference type="GO" id="GO:0046872">
    <property type="term" value="F:metal ion binding"/>
    <property type="evidence" value="ECO:0007669"/>
    <property type="project" value="UniProtKB-KW"/>
</dbReference>
<dbReference type="Gene3D" id="2.60.120.10">
    <property type="entry name" value="Jelly Rolls"/>
    <property type="match status" value="2"/>
</dbReference>
<dbReference type="PATRIC" id="fig|1122169.6.peg.1693"/>
<evidence type="ECO:0000259" key="4">
    <source>
        <dbReference type="Pfam" id="PF02678"/>
    </source>
</evidence>
<dbReference type="PANTHER" id="PTHR13903:SF8">
    <property type="entry name" value="PIRIN"/>
    <property type="match status" value="1"/>
</dbReference>
<dbReference type="SUPFAM" id="SSF51182">
    <property type="entry name" value="RmlC-like cupins"/>
    <property type="match status" value="1"/>
</dbReference>
<proteinExistence type="inferred from homology"/>
<dbReference type="CDD" id="cd02247">
    <property type="entry name" value="cupin_pirin_C"/>
    <property type="match status" value="1"/>
</dbReference>
<dbReference type="EMBL" id="LNYW01000043">
    <property type="protein sequence ID" value="KTD60753.1"/>
    <property type="molecule type" value="Genomic_DNA"/>
</dbReference>
<dbReference type="AlphaFoldDB" id="A0A0W0YV56"/>
<keyword evidence="7" id="KW-1185">Reference proteome</keyword>
<dbReference type="RefSeq" id="WP_018577575.1">
    <property type="nucleotide sequence ID" value="NZ_KB892404.1"/>
</dbReference>
<dbReference type="STRING" id="1122169.Lsha_1470"/>
<dbReference type="InterPro" id="IPR011051">
    <property type="entry name" value="RmlC_Cupin_sf"/>
</dbReference>
<evidence type="ECO:0000313" key="6">
    <source>
        <dbReference type="EMBL" id="KTD60753.1"/>
    </source>
</evidence>
<dbReference type="InterPro" id="IPR003829">
    <property type="entry name" value="Pirin_N_dom"/>
</dbReference>
<dbReference type="PIRSF" id="PIRSF006232">
    <property type="entry name" value="Pirin"/>
    <property type="match status" value="1"/>
</dbReference>
<dbReference type="Proteomes" id="UP000054600">
    <property type="component" value="Unassembled WGS sequence"/>
</dbReference>
<comment type="similarity">
    <text evidence="1 3">Belongs to the pirin family.</text>
</comment>
<dbReference type="OrthoDB" id="9780903at2"/>
<evidence type="ECO:0000313" key="7">
    <source>
        <dbReference type="Proteomes" id="UP000054600"/>
    </source>
</evidence>
<accession>A0A0W0YV56</accession>
<dbReference type="PANTHER" id="PTHR13903">
    <property type="entry name" value="PIRIN-RELATED"/>
    <property type="match status" value="1"/>
</dbReference>
<feature type="binding site" evidence="2">
    <location>
        <position position="62"/>
    </location>
    <ligand>
        <name>Fe cation</name>
        <dbReference type="ChEBI" id="CHEBI:24875"/>
    </ligand>
</feature>
<gene>
    <name evidence="6" type="ORF">Lsha_1470</name>
</gene>
<comment type="caution">
    <text evidence="6">The sequence shown here is derived from an EMBL/GenBank/DDBJ whole genome shotgun (WGS) entry which is preliminary data.</text>
</comment>
<feature type="binding site" evidence="2">
    <location>
        <position position="60"/>
    </location>
    <ligand>
        <name>Fe cation</name>
        <dbReference type="ChEBI" id="CHEBI:24875"/>
    </ligand>
</feature>
<dbReference type="Pfam" id="PF02678">
    <property type="entry name" value="Pirin"/>
    <property type="match status" value="1"/>
</dbReference>
<evidence type="ECO:0000256" key="1">
    <source>
        <dbReference type="ARBA" id="ARBA00008416"/>
    </source>
</evidence>
<reference evidence="6 7" key="1">
    <citation type="submission" date="2015-11" db="EMBL/GenBank/DDBJ databases">
        <title>Genomic analysis of 38 Legionella species identifies large and diverse effector repertoires.</title>
        <authorList>
            <person name="Burstein D."/>
            <person name="Amaro F."/>
            <person name="Zusman T."/>
            <person name="Lifshitz Z."/>
            <person name="Cohen O."/>
            <person name="Gilbert J.A."/>
            <person name="Pupko T."/>
            <person name="Shuman H.A."/>
            <person name="Segal G."/>
        </authorList>
    </citation>
    <scope>NUCLEOTIDE SEQUENCE [LARGE SCALE GENOMIC DNA]</scope>
    <source>
        <strain evidence="6 7">ATCC 49655</strain>
    </source>
</reference>
<feature type="binding site" evidence="2">
    <location>
        <position position="106"/>
    </location>
    <ligand>
        <name>Fe cation</name>
        <dbReference type="ChEBI" id="CHEBI:24875"/>
    </ligand>
</feature>